<name>A0A820UW44_9BILA</name>
<dbReference type="Proteomes" id="UP000663873">
    <property type="component" value="Unassembled WGS sequence"/>
</dbReference>
<accession>A0A820UW44</accession>
<proteinExistence type="predicted"/>
<gene>
    <name evidence="1" type="ORF">UJA718_LOCUS25675</name>
</gene>
<reference evidence="1" key="1">
    <citation type="submission" date="2021-02" db="EMBL/GenBank/DDBJ databases">
        <authorList>
            <person name="Nowell W R."/>
        </authorList>
    </citation>
    <scope>NUCLEOTIDE SEQUENCE</scope>
</reference>
<keyword evidence="2" id="KW-1185">Reference proteome</keyword>
<sequence>MSSADEIKLEPQIHTHLPHLQADTKLDENSKLHIQFNRLSQSSSQLHRVISSQQTDEQAIDYDSAEKVLFNFNDLTSLSNGPEKLITSESIHHNLGIISNNEPLFDAL</sequence>
<protein>
    <submittedName>
        <fullName evidence="1">Uncharacterized protein</fullName>
    </submittedName>
</protein>
<evidence type="ECO:0000313" key="2">
    <source>
        <dbReference type="Proteomes" id="UP000663873"/>
    </source>
</evidence>
<organism evidence="1 2">
    <name type="scientific">Rotaria socialis</name>
    <dbReference type="NCBI Taxonomy" id="392032"/>
    <lineage>
        <taxon>Eukaryota</taxon>
        <taxon>Metazoa</taxon>
        <taxon>Spiralia</taxon>
        <taxon>Gnathifera</taxon>
        <taxon>Rotifera</taxon>
        <taxon>Eurotatoria</taxon>
        <taxon>Bdelloidea</taxon>
        <taxon>Philodinida</taxon>
        <taxon>Philodinidae</taxon>
        <taxon>Rotaria</taxon>
    </lineage>
</organism>
<dbReference type="AlphaFoldDB" id="A0A820UW44"/>
<evidence type="ECO:0000313" key="1">
    <source>
        <dbReference type="EMBL" id="CAF4491467.1"/>
    </source>
</evidence>
<comment type="caution">
    <text evidence="1">The sequence shown here is derived from an EMBL/GenBank/DDBJ whole genome shotgun (WGS) entry which is preliminary data.</text>
</comment>
<dbReference type="EMBL" id="CAJOBP010006376">
    <property type="protein sequence ID" value="CAF4491467.1"/>
    <property type="molecule type" value="Genomic_DNA"/>
</dbReference>